<dbReference type="InterPro" id="IPR002683">
    <property type="entry name" value="PsbP_C"/>
</dbReference>
<dbReference type="PROSITE" id="PS51257">
    <property type="entry name" value="PROKAR_LIPOPROTEIN"/>
    <property type="match status" value="1"/>
</dbReference>
<evidence type="ECO:0000259" key="2">
    <source>
        <dbReference type="Pfam" id="PF01789"/>
    </source>
</evidence>
<sequence length="182" mass="19955">MLKRLAALMIVFATMFGLQACSGSAPVSLLNYVNSYQGYQFSYPTGWVEVKVSGGPDVVFHDIINVTENVSVVVSPVAEGKTLEELGGPTEVGYKLSKSITEMAGDSRNVELINAQNIETDEGKIYYILEYLATTSEGQRHNLASAIVRRGQLFTFNASVPEARWKRLKNSITQSVASFSVY</sequence>
<dbReference type="PANTHER" id="PTHR31407:SF16">
    <property type="entry name" value="PSBP DOMAIN-CONTAINING PROTEIN 7, CHLOROPLASTIC"/>
    <property type="match status" value="1"/>
</dbReference>
<dbReference type="InterPro" id="IPR016123">
    <property type="entry name" value="Mog1/PsbP_a/b/a-sand"/>
</dbReference>
<gene>
    <name evidence="3" type="ORF">DXZ20_08985</name>
</gene>
<dbReference type="EMBL" id="QXHD01000004">
    <property type="protein sequence ID" value="NEZ55804.1"/>
    <property type="molecule type" value="Genomic_DNA"/>
</dbReference>
<dbReference type="GO" id="GO:0005509">
    <property type="term" value="F:calcium ion binding"/>
    <property type="evidence" value="ECO:0007669"/>
    <property type="project" value="InterPro"/>
</dbReference>
<evidence type="ECO:0000313" key="4">
    <source>
        <dbReference type="Proteomes" id="UP000481033"/>
    </source>
</evidence>
<feature type="chain" id="PRO_5026991064" evidence="1">
    <location>
        <begin position="21"/>
        <end position="182"/>
    </location>
</feature>
<feature type="signal peptide" evidence="1">
    <location>
        <begin position="1"/>
        <end position="20"/>
    </location>
</feature>
<dbReference type="AlphaFoldDB" id="A0A6M0RHW1"/>
<feature type="domain" description="PsbP C-terminal" evidence="2">
    <location>
        <begin position="30"/>
        <end position="181"/>
    </location>
</feature>
<dbReference type="GO" id="GO:0015979">
    <property type="term" value="P:photosynthesis"/>
    <property type="evidence" value="ECO:0007669"/>
    <property type="project" value="InterPro"/>
</dbReference>
<comment type="caution">
    <text evidence="3">The sequence shown here is derived from an EMBL/GenBank/DDBJ whole genome shotgun (WGS) entry which is preliminary data.</text>
</comment>
<dbReference type="GO" id="GO:0019898">
    <property type="term" value="C:extrinsic component of membrane"/>
    <property type="evidence" value="ECO:0007669"/>
    <property type="project" value="InterPro"/>
</dbReference>
<dbReference type="NCBIfam" id="NF040946">
    <property type="entry name" value="PSII_PsbP"/>
    <property type="match status" value="1"/>
</dbReference>
<proteinExistence type="predicted"/>
<keyword evidence="4" id="KW-1185">Reference proteome</keyword>
<dbReference type="Gene3D" id="3.40.1000.10">
    <property type="entry name" value="Mog1/PsbP, alpha/beta/alpha sandwich"/>
    <property type="match status" value="1"/>
</dbReference>
<evidence type="ECO:0000313" key="3">
    <source>
        <dbReference type="EMBL" id="NEZ55804.1"/>
    </source>
</evidence>
<accession>A0A6M0RHW1</accession>
<dbReference type="Proteomes" id="UP000481033">
    <property type="component" value="Unassembled WGS sequence"/>
</dbReference>
<reference evidence="3 4" key="1">
    <citation type="journal article" date="2020" name="Microb. Ecol.">
        <title>Ecogenomics of the Marine Benthic Filamentous Cyanobacterium Adonisia.</title>
        <authorList>
            <person name="Walter J.M."/>
            <person name="Coutinho F.H."/>
            <person name="Leomil L."/>
            <person name="Hargreaves P.I."/>
            <person name="Campeao M.E."/>
            <person name="Vieira V.V."/>
            <person name="Silva B.S."/>
            <person name="Fistarol G.O."/>
            <person name="Salomon P.S."/>
            <person name="Sawabe T."/>
            <person name="Mino S."/>
            <person name="Hosokawa M."/>
            <person name="Miyashita H."/>
            <person name="Maruyama F."/>
            <person name="van Verk M.C."/>
            <person name="Dutilh B.E."/>
            <person name="Thompson C.C."/>
            <person name="Thompson F.L."/>
        </authorList>
    </citation>
    <scope>NUCLEOTIDE SEQUENCE [LARGE SCALE GENOMIC DNA]</scope>
    <source>
        <strain evidence="3 4">CCMR0081</strain>
    </source>
</reference>
<dbReference type="RefSeq" id="WP_163660674.1">
    <property type="nucleotide sequence ID" value="NZ_QXHD01000004.1"/>
</dbReference>
<keyword evidence="1" id="KW-0732">Signal</keyword>
<evidence type="ECO:0000256" key="1">
    <source>
        <dbReference type="SAM" id="SignalP"/>
    </source>
</evidence>
<organism evidence="3 4">
    <name type="scientific">Adonisia turfae CCMR0081</name>
    <dbReference type="NCBI Taxonomy" id="2292702"/>
    <lineage>
        <taxon>Bacteria</taxon>
        <taxon>Bacillati</taxon>
        <taxon>Cyanobacteriota</taxon>
        <taxon>Adonisia</taxon>
        <taxon>Adonisia turfae</taxon>
    </lineage>
</organism>
<dbReference type="Pfam" id="PF01789">
    <property type="entry name" value="PsbP"/>
    <property type="match status" value="1"/>
</dbReference>
<name>A0A6M0RHW1_9CYAN</name>
<dbReference type="SUPFAM" id="SSF55724">
    <property type="entry name" value="Mog1p/PsbP-like"/>
    <property type="match status" value="1"/>
</dbReference>
<dbReference type="GO" id="GO:0009654">
    <property type="term" value="C:photosystem II oxygen evolving complex"/>
    <property type="evidence" value="ECO:0007669"/>
    <property type="project" value="InterPro"/>
</dbReference>
<dbReference type="PANTHER" id="PTHR31407">
    <property type="match status" value="1"/>
</dbReference>
<protein>
    <submittedName>
        <fullName evidence="3">Photosystem II oxygen evolving complex protein PsbP</fullName>
    </submittedName>
</protein>